<proteinExistence type="predicted"/>
<reference evidence="2 3" key="1">
    <citation type="submission" date="2018-08" db="EMBL/GenBank/DDBJ databases">
        <title>A genome reference for cultivated species of the human gut microbiota.</title>
        <authorList>
            <person name="Zou Y."/>
            <person name="Xue W."/>
            <person name="Luo G."/>
        </authorList>
    </citation>
    <scope>NUCLEOTIDE SEQUENCE [LARGE SCALE GENOMIC DNA]</scope>
    <source>
        <strain evidence="2 3">AF14-42</strain>
    </source>
</reference>
<dbReference type="PANTHER" id="PTHR13696:SF52">
    <property type="entry name" value="PARA FAMILY PROTEIN CT_582"/>
    <property type="match status" value="1"/>
</dbReference>
<comment type="caution">
    <text evidence="2">The sequence shown here is derived from an EMBL/GenBank/DDBJ whole genome shotgun (WGS) entry which is preliminary data.</text>
</comment>
<dbReference type="PANTHER" id="PTHR13696">
    <property type="entry name" value="P-LOOP CONTAINING NUCLEOSIDE TRIPHOSPHATE HYDROLASE"/>
    <property type="match status" value="1"/>
</dbReference>
<dbReference type="InterPro" id="IPR050678">
    <property type="entry name" value="DNA_Partitioning_ATPase"/>
</dbReference>
<evidence type="ECO:0000313" key="3">
    <source>
        <dbReference type="Proteomes" id="UP000285343"/>
    </source>
</evidence>
<evidence type="ECO:0000259" key="1">
    <source>
        <dbReference type="Pfam" id="PF01656"/>
    </source>
</evidence>
<dbReference type="InterPro" id="IPR027417">
    <property type="entry name" value="P-loop_NTPase"/>
</dbReference>
<name>A0A412XAN5_BACUN</name>
<dbReference type="RefSeq" id="WP_025836293.1">
    <property type="nucleotide sequence ID" value="NZ_QRZC01000023.1"/>
</dbReference>
<dbReference type="SUPFAM" id="SSF52540">
    <property type="entry name" value="P-loop containing nucleoside triphosphate hydrolases"/>
    <property type="match status" value="1"/>
</dbReference>
<organism evidence="2 3">
    <name type="scientific">Bacteroides uniformis</name>
    <dbReference type="NCBI Taxonomy" id="820"/>
    <lineage>
        <taxon>Bacteria</taxon>
        <taxon>Pseudomonadati</taxon>
        <taxon>Bacteroidota</taxon>
        <taxon>Bacteroidia</taxon>
        <taxon>Bacteroidales</taxon>
        <taxon>Bacteroidaceae</taxon>
        <taxon>Bacteroides</taxon>
    </lineage>
</organism>
<evidence type="ECO:0000313" key="2">
    <source>
        <dbReference type="EMBL" id="RGV39896.1"/>
    </source>
</evidence>
<dbReference type="EMBL" id="QRZC01000023">
    <property type="protein sequence ID" value="RGV39896.1"/>
    <property type="molecule type" value="Genomic_DNA"/>
</dbReference>
<dbReference type="CDD" id="cd02042">
    <property type="entry name" value="ParAB_family"/>
    <property type="match status" value="1"/>
</dbReference>
<dbReference type="Pfam" id="PF01656">
    <property type="entry name" value="CbiA"/>
    <property type="match status" value="1"/>
</dbReference>
<dbReference type="Proteomes" id="UP000285343">
    <property type="component" value="Unassembled WGS sequence"/>
</dbReference>
<feature type="domain" description="CobQ/CobB/MinD/ParA nucleotide binding" evidence="1">
    <location>
        <begin position="8"/>
        <end position="200"/>
    </location>
</feature>
<gene>
    <name evidence="2" type="ORF">DWW14_15730</name>
</gene>
<sequence length="254" mass="28839">MSKEPLFVAVSNQKGGVGKSALTVVLASYFHFEKNLNVAIIDCDSPQHSLVRMRERDKKAVANSTYYQQLLQQQWERVQKKAYPVVGSTAEKAREAADKLAANGDYDLIFVDLPGTVESSGVFRTIVNMDYVLTPTTPDLIIMQSTLAFSTTVLDYIRNMKDVPLKDIIFFWNRLKKRTNVEIYKSYSEVMKELHLTVLENTLPDLCRYEKEITHSKRAFFRCTLLSPPAKQLEGSGIAELAEELIVKLKLIQP</sequence>
<protein>
    <submittedName>
        <fullName evidence="2">ParA family protein</fullName>
    </submittedName>
</protein>
<dbReference type="Gene3D" id="3.40.50.300">
    <property type="entry name" value="P-loop containing nucleotide triphosphate hydrolases"/>
    <property type="match status" value="1"/>
</dbReference>
<accession>A0A412XAN5</accession>
<dbReference type="InterPro" id="IPR002586">
    <property type="entry name" value="CobQ/CobB/MinD/ParA_Nub-bd_dom"/>
</dbReference>
<dbReference type="AlphaFoldDB" id="A0A412XAN5"/>